<accession>A0A6J4I709</accession>
<keyword evidence="1" id="KW-1133">Transmembrane helix</keyword>
<name>A0A6J4I709_9ACTN</name>
<feature type="transmembrane region" description="Helical" evidence="1">
    <location>
        <begin position="96"/>
        <end position="118"/>
    </location>
</feature>
<evidence type="ECO:0000313" key="2">
    <source>
        <dbReference type="EMBL" id="CAA9242001.1"/>
    </source>
</evidence>
<protein>
    <submittedName>
        <fullName evidence="2">Uncharacterized protein</fullName>
    </submittedName>
</protein>
<organism evidence="2">
    <name type="scientific">uncultured Acidimicrobiales bacterium</name>
    <dbReference type="NCBI Taxonomy" id="310071"/>
    <lineage>
        <taxon>Bacteria</taxon>
        <taxon>Bacillati</taxon>
        <taxon>Actinomycetota</taxon>
        <taxon>Acidimicrobiia</taxon>
        <taxon>Acidimicrobiales</taxon>
        <taxon>environmental samples</taxon>
    </lineage>
</organism>
<evidence type="ECO:0000256" key="1">
    <source>
        <dbReference type="SAM" id="Phobius"/>
    </source>
</evidence>
<gene>
    <name evidence="2" type="ORF">AVDCRST_MAG50-1826</name>
</gene>
<reference evidence="2" key="1">
    <citation type="submission" date="2020-02" db="EMBL/GenBank/DDBJ databases">
        <authorList>
            <person name="Meier V. D."/>
        </authorList>
    </citation>
    <scope>NUCLEOTIDE SEQUENCE</scope>
    <source>
        <strain evidence="2">AVDCRST_MAG50</strain>
    </source>
</reference>
<sequence>MQTRRWVNQSQPQTLVIGVFLLYFEAVSIVLGFLLYGRIGIFGLLLIGAHVAAGYGIANERKWAWHLGIALSVLALLPFLYRVLPFLPLPTLLRSFLSYFGGGLLALLFGGAQLALLVHPQSRDHGRIWFR</sequence>
<keyword evidence="1" id="KW-0812">Transmembrane</keyword>
<keyword evidence="1" id="KW-0472">Membrane</keyword>
<dbReference type="EMBL" id="CADCTF010000094">
    <property type="protein sequence ID" value="CAA9242001.1"/>
    <property type="molecule type" value="Genomic_DNA"/>
</dbReference>
<feature type="transmembrane region" description="Helical" evidence="1">
    <location>
        <begin position="12"/>
        <end position="33"/>
    </location>
</feature>
<dbReference type="AlphaFoldDB" id="A0A6J4I709"/>
<proteinExistence type="predicted"/>
<feature type="transmembrane region" description="Helical" evidence="1">
    <location>
        <begin position="39"/>
        <end position="58"/>
    </location>
</feature>
<feature type="transmembrane region" description="Helical" evidence="1">
    <location>
        <begin position="65"/>
        <end position="84"/>
    </location>
</feature>